<dbReference type="Proteomes" id="UP000033452">
    <property type="component" value="Unassembled WGS sequence"/>
</dbReference>
<reference evidence="1 2" key="1">
    <citation type="journal article" date="2015" name="BMC Genomics">
        <title>Genome mining reveals unlocked bioactive potential of marine Gram-negative bacteria.</title>
        <authorList>
            <person name="Machado H."/>
            <person name="Sonnenschein E.C."/>
            <person name="Melchiorsen J."/>
            <person name="Gram L."/>
        </authorList>
    </citation>
    <scope>NUCLEOTIDE SEQUENCE [LARGE SCALE GENOMIC DNA]</scope>
    <source>
        <strain evidence="1 2">S2471</strain>
    </source>
</reference>
<dbReference type="Gene3D" id="3.40.50.150">
    <property type="entry name" value="Vaccinia Virus protein VP39"/>
    <property type="match status" value="1"/>
</dbReference>
<evidence type="ECO:0000313" key="2">
    <source>
        <dbReference type="Proteomes" id="UP000033452"/>
    </source>
</evidence>
<keyword evidence="2" id="KW-1185">Reference proteome</keyword>
<dbReference type="PANTHER" id="PTHR43861">
    <property type="entry name" value="TRANS-ACONITATE 2-METHYLTRANSFERASE-RELATED"/>
    <property type="match status" value="1"/>
</dbReference>
<sequence length="412" mass="47108">MTYVCELCTENNFDLAVKVQHNNYLATLGSMKVCPDEFRQKGIKLFLISVIEGDKKHPVATFGLQAKFMEEAVWEDVAAGTDIQFNPQTDVVVGQLSNAKSHKMSMQLLYGIIYDAVQSMGFSRMLFLIRRSVIFYQGKLNAILLKEHCKYDIGQPANVRAMLINVREFSGKTCRYISRLASNQFNPSQPVISQKELNVSHWDKYSRSFDSILTRPQRKLYQDVAKSCRGNLIDIGCGNANLAAFLIPGRHQYDGLDGAKQMAHCAKQNLSTLDNSVAGDIYHTPAEQFYPEHRYDVACSINSLYAMDNPQALFRHVFNMLREGGQFIVANPNERMSQAHITRLLDKYCAEFAHLPECAEFRAMNKAFVEQYQQRFYPADEVVQWLEQVGFRNIQVDQHHYDGAMNLYTMVR</sequence>
<protein>
    <recommendedName>
        <fullName evidence="3">Methyltransferase domain-containing protein</fullName>
    </recommendedName>
</protein>
<organism evidence="1 2">
    <name type="scientific">Pseudoalteromonas rubra</name>
    <dbReference type="NCBI Taxonomy" id="43658"/>
    <lineage>
        <taxon>Bacteria</taxon>
        <taxon>Pseudomonadati</taxon>
        <taxon>Pseudomonadota</taxon>
        <taxon>Gammaproteobacteria</taxon>
        <taxon>Alteromonadales</taxon>
        <taxon>Pseudoalteromonadaceae</taxon>
        <taxon>Pseudoalteromonas</taxon>
    </lineage>
</organism>
<dbReference type="AlphaFoldDB" id="A0A0F4QT45"/>
<dbReference type="OrthoDB" id="9760689at2"/>
<comment type="caution">
    <text evidence="1">The sequence shown here is derived from an EMBL/GenBank/DDBJ whole genome shotgun (WGS) entry which is preliminary data.</text>
</comment>
<dbReference type="RefSeq" id="WP_046004200.1">
    <property type="nucleotide sequence ID" value="NZ_JXYA01000012.1"/>
</dbReference>
<proteinExistence type="predicted"/>
<dbReference type="EMBL" id="JXYA01000012">
    <property type="protein sequence ID" value="KJZ10881.1"/>
    <property type="molecule type" value="Genomic_DNA"/>
</dbReference>
<dbReference type="CDD" id="cd02440">
    <property type="entry name" value="AdoMet_MTases"/>
    <property type="match status" value="1"/>
</dbReference>
<gene>
    <name evidence="1" type="ORF">TW77_06690</name>
</gene>
<dbReference type="PATRIC" id="fig|43658.5.peg.1409"/>
<dbReference type="InterPro" id="IPR029063">
    <property type="entry name" value="SAM-dependent_MTases_sf"/>
</dbReference>
<dbReference type="Pfam" id="PF13489">
    <property type="entry name" value="Methyltransf_23"/>
    <property type="match status" value="1"/>
</dbReference>
<accession>A0A0F4QT45</accession>
<dbReference type="SUPFAM" id="SSF53335">
    <property type="entry name" value="S-adenosyl-L-methionine-dependent methyltransferases"/>
    <property type="match status" value="1"/>
</dbReference>
<name>A0A0F4QT45_9GAMM</name>
<evidence type="ECO:0008006" key="3">
    <source>
        <dbReference type="Google" id="ProtNLM"/>
    </source>
</evidence>
<dbReference type="PANTHER" id="PTHR43861:SF1">
    <property type="entry name" value="TRANS-ACONITATE 2-METHYLTRANSFERASE"/>
    <property type="match status" value="1"/>
</dbReference>
<evidence type="ECO:0000313" key="1">
    <source>
        <dbReference type="EMBL" id="KJZ10881.1"/>
    </source>
</evidence>